<accession>A0ABU0VYB1</accession>
<dbReference type="RefSeq" id="WP_306680432.1">
    <property type="nucleotide sequence ID" value="NZ_JAVDBT010000008.1"/>
</dbReference>
<reference evidence="1 2" key="1">
    <citation type="submission" date="2023-08" db="EMBL/GenBank/DDBJ databases">
        <title>Characterization of two Paracoccaceae strains isolated from Phycosphere and proposal of Xinfangfangia lacusdiani sp. nov.</title>
        <authorList>
            <person name="Deng Y."/>
            <person name="Zhang Y.Q."/>
        </authorList>
    </citation>
    <scope>NUCLEOTIDE SEQUENCE [LARGE SCALE GENOMIC DNA]</scope>
    <source>
        <strain evidence="1 2">CPCC 101601</strain>
    </source>
</reference>
<protein>
    <submittedName>
        <fullName evidence="1">Uncharacterized protein</fullName>
    </submittedName>
</protein>
<keyword evidence="2" id="KW-1185">Reference proteome</keyword>
<dbReference type="EMBL" id="JAVDBT010000008">
    <property type="protein sequence ID" value="MDQ2066723.1"/>
    <property type="molecule type" value="Genomic_DNA"/>
</dbReference>
<evidence type="ECO:0000313" key="1">
    <source>
        <dbReference type="EMBL" id="MDQ2066723.1"/>
    </source>
</evidence>
<name>A0ABU0VYB1_9RHOB</name>
<gene>
    <name evidence="1" type="ORF">Q9295_10070</name>
</gene>
<evidence type="ECO:0000313" key="2">
    <source>
        <dbReference type="Proteomes" id="UP001239680"/>
    </source>
</evidence>
<organism evidence="1 2">
    <name type="scientific">Pseudogemmobacter lacusdianii</name>
    <dbReference type="NCBI Taxonomy" id="3069608"/>
    <lineage>
        <taxon>Bacteria</taxon>
        <taxon>Pseudomonadati</taxon>
        <taxon>Pseudomonadota</taxon>
        <taxon>Alphaproteobacteria</taxon>
        <taxon>Rhodobacterales</taxon>
        <taxon>Paracoccaceae</taxon>
        <taxon>Pseudogemmobacter</taxon>
    </lineage>
</organism>
<proteinExistence type="predicted"/>
<sequence length="67" mass="7495">MSDPEIHGTIKDAIITDWGIAVGYIHGDTKGRFIDGTLISTSRILKQEGDIIHTRNSVYRVERKQGN</sequence>
<comment type="caution">
    <text evidence="1">The sequence shown here is derived from an EMBL/GenBank/DDBJ whole genome shotgun (WGS) entry which is preliminary data.</text>
</comment>
<dbReference type="Proteomes" id="UP001239680">
    <property type="component" value="Unassembled WGS sequence"/>
</dbReference>